<comment type="caution">
    <text evidence="3">The sequence shown here is derived from an EMBL/GenBank/DDBJ whole genome shotgun (WGS) entry which is preliminary data.</text>
</comment>
<feature type="compositionally biased region" description="Polar residues" evidence="1">
    <location>
        <begin position="43"/>
        <end position="57"/>
    </location>
</feature>
<evidence type="ECO:0000256" key="1">
    <source>
        <dbReference type="SAM" id="MobiDB-lite"/>
    </source>
</evidence>
<keyword evidence="2" id="KW-1133">Transmembrane helix</keyword>
<keyword evidence="4" id="KW-1185">Reference proteome</keyword>
<dbReference type="EMBL" id="JAUEPO010000001">
    <property type="protein sequence ID" value="KAK3335335.1"/>
    <property type="molecule type" value="Genomic_DNA"/>
</dbReference>
<proteinExistence type="predicted"/>
<feature type="compositionally biased region" description="Polar residues" evidence="1">
    <location>
        <begin position="749"/>
        <end position="764"/>
    </location>
</feature>
<feature type="compositionally biased region" description="Basic and acidic residues" evidence="1">
    <location>
        <begin position="547"/>
        <end position="561"/>
    </location>
</feature>
<dbReference type="PANTHER" id="PTHR38426:SF1">
    <property type="entry name" value="MAINTENANCE OF TELOMERE CAPPING PROTEIN 4"/>
    <property type="match status" value="1"/>
</dbReference>
<evidence type="ECO:0000313" key="3">
    <source>
        <dbReference type="EMBL" id="KAK3335335.1"/>
    </source>
</evidence>
<feature type="region of interest" description="Disordered" evidence="1">
    <location>
        <begin position="650"/>
        <end position="731"/>
    </location>
</feature>
<feature type="compositionally biased region" description="Basic residues" evidence="1">
    <location>
        <begin position="86"/>
        <end position="95"/>
    </location>
</feature>
<feature type="region of interest" description="Disordered" evidence="1">
    <location>
        <begin position="499"/>
        <end position="561"/>
    </location>
</feature>
<feature type="region of interest" description="Disordered" evidence="1">
    <location>
        <begin position="438"/>
        <end position="460"/>
    </location>
</feature>
<dbReference type="PANTHER" id="PTHR38426">
    <property type="entry name" value="MAINTENANCE OF TELOMERE CAPPING PROTEIN 4"/>
    <property type="match status" value="1"/>
</dbReference>
<feature type="region of interest" description="Disordered" evidence="1">
    <location>
        <begin position="1"/>
        <end position="213"/>
    </location>
</feature>
<feature type="compositionally biased region" description="Gly residues" evidence="1">
    <location>
        <begin position="150"/>
        <end position="160"/>
    </location>
</feature>
<feature type="region of interest" description="Disordered" evidence="1">
    <location>
        <begin position="1100"/>
        <end position="1137"/>
    </location>
</feature>
<feature type="compositionally biased region" description="Low complexity" evidence="1">
    <location>
        <begin position="1"/>
        <end position="12"/>
    </location>
</feature>
<feature type="compositionally biased region" description="Basic and acidic residues" evidence="1">
    <location>
        <begin position="72"/>
        <end position="82"/>
    </location>
</feature>
<evidence type="ECO:0000256" key="2">
    <source>
        <dbReference type="SAM" id="Phobius"/>
    </source>
</evidence>
<reference evidence="3" key="2">
    <citation type="submission" date="2023-06" db="EMBL/GenBank/DDBJ databases">
        <authorList>
            <consortium name="Lawrence Berkeley National Laboratory"/>
            <person name="Haridas S."/>
            <person name="Hensen N."/>
            <person name="Bonometti L."/>
            <person name="Westerberg I."/>
            <person name="Brannstrom I.O."/>
            <person name="Guillou S."/>
            <person name="Cros-Aarteil S."/>
            <person name="Calhoun S."/>
            <person name="Kuo A."/>
            <person name="Mondo S."/>
            <person name="Pangilinan J."/>
            <person name="Riley R."/>
            <person name="Labutti K."/>
            <person name="Andreopoulos B."/>
            <person name="Lipzen A."/>
            <person name="Chen C."/>
            <person name="Yanf M."/>
            <person name="Daum C."/>
            <person name="Ng V."/>
            <person name="Clum A."/>
            <person name="Steindorff A."/>
            <person name="Ohm R."/>
            <person name="Martin F."/>
            <person name="Silar P."/>
            <person name="Natvig D."/>
            <person name="Lalanne C."/>
            <person name="Gautier V."/>
            <person name="Ament-Velasquez S.L."/>
            <person name="Kruys A."/>
            <person name="Hutchinson M.I."/>
            <person name="Powell A.J."/>
            <person name="Barry K."/>
            <person name="Miller A.N."/>
            <person name="Grigoriev I.V."/>
            <person name="Debuchy R."/>
            <person name="Gladieux P."/>
            <person name="Thoren M.H."/>
            <person name="Johannesson H."/>
        </authorList>
    </citation>
    <scope>NUCLEOTIDE SEQUENCE</scope>
    <source>
        <strain evidence="3">SMH4131-1</strain>
    </source>
</reference>
<feature type="transmembrane region" description="Helical" evidence="2">
    <location>
        <begin position="1260"/>
        <end position="1279"/>
    </location>
</feature>
<feature type="compositionally biased region" description="Low complexity" evidence="1">
    <location>
        <begin position="1117"/>
        <end position="1126"/>
    </location>
</feature>
<gene>
    <name evidence="3" type="ORF">B0T19DRAFT_348758</name>
</gene>
<feature type="region of interest" description="Disordered" evidence="1">
    <location>
        <begin position="785"/>
        <end position="859"/>
    </location>
</feature>
<reference evidence="3" key="1">
    <citation type="journal article" date="2023" name="Mol. Phylogenet. Evol.">
        <title>Genome-scale phylogeny and comparative genomics of the fungal order Sordariales.</title>
        <authorList>
            <person name="Hensen N."/>
            <person name="Bonometti L."/>
            <person name="Westerberg I."/>
            <person name="Brannstrom I.O."/>
            <person name="Guillou S."/>
            <person name="Cros-Aarteil S."/>
            <person name="Calhoun S."/>
            <person name="Haridas S."/>
            <person name="Kuo A."/>
            <person name="Mondo S."/>
            <person name="Pangilinan J."/>
            <person name="Riley R."/>
            <person name="LaButti K."/>
            <person name="Andreopoulos B."/>
            <person name="Lipzen A."/>
            <person name="Chen C."/>
            <person name="Yan M."/>
            <person name="Daum C."/>
            <person name="Ng V."/>
            <person name="Clum A."/>
            <person name="Steindorff A."/>
            <person name="Ohm R.A."/>
            <person name="Martin F."/>
            <person name="Silar P."/>
            <person name="Natvig D.O."/>
            <person name="Lalanne C."/>
            <person name="Gautier V."/>
            <person name="Ament-Velasquez S.L."/>
            <person name="Kruys A."/>
            <person name="Hutchinson M.I."/>
            <person name="Powell A.J."/>
            <person name="Barry K."/>
            <person name="Miller A.N."/>
            <person name="Grigoriev I.V."/>
            <person name="Debuchy R."/>
            <person name="Gladieux P."/>
            <person name="Hiltunen Thoren M."/>
            <person name="Johannesson H."/>
        </authorList>
    </citation>
    <scope>NUCLEOTIDE SEQUENCE</scope>
    <source>
        <strain evidence="3">SMH4131-1</strain>
    </source>
</reference>
<feature type="compositionally biased region" description="Basic and acidic residues" evidence="1">
    <location>
        <begin position="164"/>
        <end position="173"/>
    </location>
</feature>
<keyword evidence="2" id="KW-0812">Transmembrane</keyword>
<feature type="transmembrane region" description="Helical" evidence="2">
    <location>
        <begin position="1285"/>
        <end position="1305"/>
    </location>
</feature>
<feature type="compositionally biased region" description="Polar residues" evidence="1">
    <location>
        <begin position="355"/>
        <end position="366"/>
    </location>
</feature>
<feature type="compositionally biased region" description="Pro residues" evidence="1">
    <location>
        <begin position="1106"/>
        <end position="1116"/>
    </location>
</feature>
<protein>
    <submittedName>
        <fullName evidence="3">Uncharacterized protein</fullName>
    </submittedName>
</protein>
<evidence type="ECO:0000313" key="4">
    <source>
        <dbReference type="Proteomes" id="UP001286456"/>
    </source>
</evidence>
<organism evidence="3 4">
    <name type="scientific">Cercophora scortea</name>
    <dbReference type="NCBI Taxonomy" id="314031"/>
    <lineage>
        <taxon>Eukaryota</taxon>
        <taxon>Fungi</taxon>
        <taxon>Dikarya</taxon>
        <taxon>Ascomycota</taxon>
        <taxon>Pezizomycotina</taxon>
        <taxon>Sordariomycetes</taxon>
        <taxon>Sordariomycetidae</taxon>
        <taxon>Sordariales</taxon>
        <taxon>Lasiosphaeriaceae</taxon>
        <taxon>Cercophora</taxon>
    </lineage>
</organism>
<dbReference type="InterPro" id="IPR038769">
    <property type="entry name" value="MTC4"/>
</dbReference>
<keyword evidence="2" id="KW-0472">Membrane</keyword>
<feature type="compositionally biased region" description="Basic and acidic residues" evidence="1">
    <location>
        <begin position="657"/>
        <end position="690"/>
    </location>
</feature>
<name>A0AAE0J2J5_9PEZI</name>
<accession>A0AAE0J2J5</accession>
<feature type="region of interest" description="Disordered" evidence="1">
    <location>
        <begin position="746"/>
        <end position="767"/>
    </location>
</feature>
<feature type="compositionally biased region" description="Polar residues" evidence="1">
    <location>
        <begin position="260"/>
        <end position="272"/>
    </location>
</feature>
<feature type="compositionally biased region" description="Basic and acidic residues" evidence="1">
    <location>
        <begin position="975"/>
        <end position="987"/>
    </location>
</feature>
<dbReference type="Proteomes" id="UP001286456">
    <property type="component" value="Unassembled WGS sequence"/>
</dbReference>
<feature type="region of interest" description="Disordered" evidence="1">
    <location>
        <begin position="340"/>
        <end position="374"/>
    </location>
</feature>
<feature type="region of interest" description="Disordered" evidence="1">
    <location>
        <begin position="878"/>
        <end position="1022"/>
    </location>
</feature>
<feature type="region of interest" description="Disordered" evidence="1">
    <location>
        <begin position="590"/>
        <end position="617"/>
    </location>
</feature>
<sequence length="1307" mass="145212">MTDQDASPPQAQRPRRATRLSSDRARSAVNERMGEGPGVDDTLPNSSTTPDSTATARSSDDVDPLAQKRPRHDNVTNDERRPAVRGSHRAHKHRPSGGFLLTDPVFNAPGQDALAQLHKRHRTSVDPSKHRTSTQGQEKSHTRRAVSGGSEVGLGLGLGLGLDRPSRPRKSAERSSTSNTVTKRDSMAGSVVDSMAGDTVVGGSPRASMKPLDLESTQIVNMALSLNESRRQAARRNASLQAPPKLAPLPDSPVGGSLRQHLQQQRRVSRTISPKPDRSPRISSGRVFSPLHSSLENEDNYEYKFTPSTLARAQKAKEYMELTAQYRRVLDLLPPLTPSRTARLPTVSPPDTPSDLGQVSRISSNESDTKIGRPYNPLQYIRNRKVRARERKVIDGEGQGFNDVSRVSDWVDELAKWVATGQTRVSANITLPPFATAHADEAQNSPPSSSSRPVISVTKPKRPRVDWAIDPADMIADIYWLEQDDNKKLVEDRHWRRVFPQGPDLNRPLSREEPAVRMSTPGSVRELSHSHSYAPSEVTAPESQPPKAEHEHVLSTARDRAQQKLRALKGSHHRYGSSATSRDFLRIHRGSLSDSSDTDSDRRRRLRNGTISSTGKDLLAKQMEEIIAQEQRNAESRQVLDNDALRLKLTSSGLATPEREKPTVSREHSRAGSHRRIDSRAELSETDSKLFRLKNRPSHPQAQGRTSLEVPQRGRRFSTDYDTSQPNSPELRAVREDALIPAIGMDLSPASTRPSSPNRNTLQKVKSIFRDRSRDRIAEFQSIDREEAAETESHAAQLERLLDSPTTDKSGIPSPERRTSRSPLRKIISRGTDTSHKSHRSTNSVKLRGDDSGLRGLFRGPRIDSVLRSGVSKVSDMIWRKESGAGGDETSGTSSSDDSEMERARGRSRGPTIPPRSADRRGHETPGQSGKSYMDLMPQFLPTPEHSKSASSEHPPLLMVPGSHPTSQPLSRRSSRFDLLKPPRLDVQEPSPGSSPPPELIRPIDSNISTVSDTDSRKSSYTDGVRAADARLNAVLAFPTRQFSSASSARHWSIADRSQSHAPVRATMSKREIARLRALLLSSGIHAMEMDRRAKERKLLTSPKSTKPPPPPPPPTTTTLSPSSPRIPDRRPTPRSVPWAEVAQLCPDPDTRARLLTRPIAQTDLYPLAASVLSASIQTSARQWQAESDKFATKTAPELEHRVEALRSRLAGELTDLTRAAAEEADEAYTDLVTGQRLKVKRVVDFIEKMLRRRRRRFRWVRRAGWLAVEWALVGFMWYVWFVVMIARVFLGVGMGIVKAGRWLLWL</sequence>
<feature type="region of interest" description="Disordered" evidence="1">
    <location>
        <begin position="230"/>
        <end position="293"/>
    </location>
</feature>